<dbReference type="InterPro" id="IPR035906">
    <property type="entry name" value="MetI-like_sf"/>
</dbReference>
<feature type="domain" description="ABC transmembrane type-1" evidence="8">
    <location>
        <begin position="66"/>
        <end position="275"/>
    </location>
</feature>
<dbReference type="Proteomes" id="UP000261231">
    <property type="component" value="Unassembled WGS sequence"/>
</dbReference>
<feature type="transmembrane region" description="Helical" evidence="7">
    <location>
        <begin position="72"/>
        <end position="91"/>
    </location>
</feature>
<feature type="transmembrane region" description="Helical" evidence="7">
    <location>
        <begin position="196"/>
        <end position="217"/>
    </location>
</feature>
<evidence type="ECO:0000256" key="5">
    <source>
        <dbReference type="ARBA" id="ARBA00022989"/>
    </source>
</evidence>
<dbReference type="PANTHER" id="PTHR43227:SF3">
    <property type="entry name" value="BINDING-PROTEIN-DEPENDENT TRANSPORT SYSTEMS INNER MEMBRANE COMPONENT"/>
    <property type="match status" value="1"/>
</dbReference>
<name>A0A3E2XLF9_9FIRM</name>
<dbReference type="AlphaFoldDB" id="A0A3E2XLF9"/>
<evidence type="ECO:0000256" key="6">
    <source>
        <dbReference type="ARBA" id="ARBA00023136"/>
    </source>
</evidence>
<dbReference type="EMBL" id="QVFD01000007">
    <property type="protein sequence ID" value="RGC47045.1"/>
    <property type="molecule type" value="Genomic_DNA"/>
</dbReference>
<keyword evidence="4 7" id="KW-0812">Transmembrane</keyword>
<dbReference type="GO" id="GO:0055085">
    <property type="term" value="P:transmembrane transport"/>
    <property type="evidence" value="ECO:0007669"/>
    <property type="project" value="InterPro"/>
</dbReference>
<evidence type="ECO:0000256" key="3">
    <source>
        <dbReference type="ARBA" id="ARBA00022475"/>
    </source>
</evidence>
<feature type="transmembrane region" description="Helical" evidence="7">
    <location>
        <begin position="103"/>
        <end position="123"/>
    </location>
</feature>
<evidence type="ECO:0000313" key="10">
    <source>
        <dbReference type="EMBL" id="RGC47045.1"/>
    </source>
</evidence>
<evidence type="ECO:0000256" key="1">
    <source>
        <dbReference type="ARBA" id="ARBA00004651"/>
    </source>
</evidence>
<keyword evidence="6 7" id="KW-0472">Membrane</keyword>
<feature type="transmembrane region" description="Helical" evidence="7">
    <location>
        <begin position="144"/>
        <end position="161"/>
    </location>
</feature>
<comment type="caution">
    <text evidence="10">The sequence shown here is derived from an EMBL/GenBank/DDBJ whole genome shotgun (WGS) entry which is preliminary data.</text>
</comment>
<dbReference type="PROSITE" id="PS50928">
    <property type="entry name" value="ABC_TM1"/>
    <property type="match status" value="1"/>
</dbReference>
<dbReference type="Gene3D" id="1.10.3720.10">
    <property type="entry name" value="MetI-like"/>
    <property type="match status" value="1"/>
</dbReference>
<keyword evidence="12" id="KW-1185">Reference proteome</keyword>
<reference evidence="11 12" key="1">
    <citation type="submission" date="2018-08" db="EMBL/GenBank/DDBJ databases">
        <title>A genome reference for cultivated species of the human gut microbiota.</title>
        <authorList>
            <person name="Zou Y."/>
            <person name="Xue W."/>
            <person name="Luo G."/>
        </authorList>
    </citation>
    <scope>NUCLEOTIDE SEQUENCE [LARGE SCALE GENOMIC DNA]</scope>
    <source>
        <strain evidence="9 11">AF45-17</strain>
        <strain evidence="10 12">AM28-39</strain>
    </source>
</reference>
<evidence type="ECO:0000313" key="9">
    <source>
        <dbReference type="EMBL" id="RGB76631.1"/>
    </source>
</evidence>
<dbReference type="Pfam" id="PF00528">
    <property type="entry name" value="BPD_transp_1"/>
    <property type="match status" value="1"/>
</dbReference>
<dbReference type="OrthoDB" id="9788108at2"/>
<evidence type="ECO:0000256" key="4">
    <source>
        <dbReference type="ARBA" id="ARBA00022692"/>
    </source>
</evidence>
<organism evidence="10 12">
    <name type="scientific">Coprococcus catus</name>
    <dbReference type="NCBI Taxonomy" id="116085"/>
    <lineage>
        <taxon>Bacteria</taxon>
        <taxon>Bacillati</taxon>
        <taxon>Bacillota</taxon>
        <taxon>Clostridia</taxon>
        <taxon>Lachnospirales</taxon>
        <taxon>Lachnospiraceae</taxon>
        <taxon>Coprococcus</taxon>
    </lineage>
</organism>
<evidence type="ECO:0000313" key="12">
    <source>
        <dbReference type="Proteomes" id="UP000261231"/>
    </source>
</evidence>
<comment type="similarity">
    <text evidence="7">Belongs to the binding-protein-dependent transport system permease family.</text>
</comment>
<keyword evidence="3" id="KW-1003">Cell membrane</keyword>
<dbReference type="Proteomes" id="UP000260773">
    <property type="component" value="Unassembled WGS sequence"/>
</dbReference>
<feature type="transmembrane region" description="Helical" evidence="7">
    <location>
        <begin position="12"/>
        <end position="32"/>
    </location>
</feature>
<dbReference type="InterPro" id="IPR050809">
    <property type="entry name" value="UgpAE/MalFG_permease"/>
</dbReference>
<dbReference type="EMBL" id="QVEP01000039">
    <property type="protein sequence ID" value="RGB76631.1"/>
    <property type="molecule type" value="Genomic_DNA"/>
</dbReference>
<gene>
    <name evidence="9" type="ORF">DW070_13100</name>
    <name evidence="10" type="ORF">DW747_09075</name>
</gene>
<protein>
    <submittedName>
        <fullName evidence="10">Sugar ABC transporter permease</fullName>
    </submittedName>
</protein>
<feature type="transmembrane region" description="Helical" evidence="7">
    <location>
        <begin position="257"/>
        <end position="275"/>
    </location>
</feature>
<dbReference type="CDD" id="cd06261">
    <property type="entry name" value="TM_PBP2"/>
    <property type="match status" value="1"/>
</dbReference>
<dbReference type="RefSeq" id="WP_015514194.1">
    <property type="nucleotide sequence ID" value="NZ_JAJCNA010000001.1"/>
</dbReference>
<dbReference type="GO" id="GO:0005886">
    <property type="term" value="C:plasma membrane"/>
    <property type="evidence" value="ECO:0007669"/>
    <property type="project" value="UniProtKB-SubCell"/>
</dbReference>
<evidence type="ECO:0000313" key="11">
    <source>
        <dbReference type="Proteomes" id="UP000260773"/>
    </source>
</evidence>
<accession>A0A3E2XLF9</accession>
<proteinExistence type="inferred from homology"/>
<evidence type="ECO:0000256" key="2">
    <source>
        <dbReference type="ARBA" id="ARBA00022448"/>
    </source>
</evidence>
<comment type="subcellular location">
    <subcellularLocation>
        <location evidence="1 7">Cell membrane</location>
        <topology evidence="1 7">Multi-pass membrane protein</topology>
    </subcellularLocation>
</comment>
<evidence type="ECO:0000259" key="8">
    <source>
        <dbReference type="PROSITE" id="PS50928"/>
    </source>
</evidence>
<dbReference type="PANTHER" id="PTHR43227">
    <property type="entry name" value="BLL4140 PROTEIN"/>
    <property type="match status" value="1"/>
</dbReference>
<dbReference type="SUPFAM" id="SSF161098">
    <property type="entry name" value="MetI-like"/>
    <property type="match status" value="1"/>
</dbReference>
<evidence type="ECO:0000256" key="7">
    <source>
        <dbReference type="RuleBase" id="RU363032"/>
    </source>
</evidence>
<keyword evidence="2 7" id="KW-0813">Transport</keyword>
<keyword evidence="5 7" id="KW-1133">Transmembrane helix</keyword>
<sequence length="283" mass="32294">MKISLNKKKLTDIAFIVPSLAGVSIFVLIPFIDVLRRSFTNVSGTQFVFFSNYITIFQNAAFRLAFSNTIKFMVICIPILMIFSLLIAVFLNAGIRGANYLKTAYLVPMAIPVASVVLIWRLLFHQNGYFSGLLHMFGMQSQDWMDTGFAFWILVFSYVWKNLGYNVVLWMAGLTAIPDTLYEAARADGANNIQCFRYITMPNLMSTLYTITVLAFLNSFKVFREAYLVAGDYPHESMYLLQHLFNNWFRELSLDKMSAAAVVIALLILVLILGLQRSWDRED</sequence>
<dbReference type="InterPro" id="IPR000515">
    <property type="entry name" value="MetI-like"/>
</dbReference>